<dbReference type="EMBL" id="MU006757">
    <property type="protein sequence ID" value="KAF2621338.1"/>
    <property type="molecule type" value="Genomic_DNA"/>
</dbReference>
<sequence>MSSIEIVKTWLKSTHEARYPLTPPPEYVIAPHPHMRKRKRAMSLPANASGTTSHRGESPKRRRFNDTEDVEPAQSESQFGSESVLPLKDSNTFPPPASRASSNPSRARSPTRETPIILKSASPPVLTESLNGLREPPPQHVEHLGDYLAAGVDLHFIPQGLEHIIKNDSDVGHQIIKPADFNSVDPRSVEELSAIWRKVKTIFLNARDCKDGGRDENAWCDDVFRPLLKLAIQLYGKDRWWLQSVQSQSIDPRYLSTVTARSLTDPARRKAIDRKTDYVLSYSHRHPATSALYKELEETNMGDIGHTMDTFTKRTALFSGFEIKPASGDQTEAELQISIWSAASIRKKQELASLAQLLIEPAAMVEPMFTIVGHEHHVYYCYPRNNLVSGRSGVHVLGPDLDRFERLSTDSVRGIFRLLRLYGNVLVYGIGEEENRYWGGVLGKTLTRLAGMSEEKAGHPD</sequence>
<protein>
    <submittedName>
        <fullName evidence="1">Uncharacterized protein</fullName>
    </submittedName>
</protein>
<keyword evidence="2" id="KW-1185">Reference proteome</keyword>
<accession>A0ACB6RJQ4</accession>
<evidence type="ECO:0000313" key="2">
    <source>
        <dbReference type="Proteomes" id="UP000799754"/>
    </source>
</evidence>
<comment type="caution">
    <text evidence="1">The sequence shown here is derived from an EMBL/GenBank/DDBJ whole genome shotgun (WGS) entry which is preliminary data.</text>
</comment>
<organism evidence="1 2">
    <name type="scientific">Macroventuria anomochaeta</name>
    <dbReference type="NCBI Taxonomy" id="301207"/>
    <lineage>
        <taxon>Eukaryota</taxon>
        <taxon>Fungi</taxon>
        <taxon>Dikarya</taxon>
        <taxon>Ascomycota</taxon>
        <taxon>Pezizomycotina</taxon>
        <taxon>Dothideomycetes</taxon>
        <taxon>Pleosporomycetidae</taxon>
        <taxon>Pleosporales</taxon>
        <taxon>Pleosporineae</taxon>
        <taxon>Didymellaceae</taxon>
        <taxon>Macroventuria</taxon>
    </lineage>
</organism>
<gene>
    <name evidence="1" type="ORF">BU25DRAFT_495883</name>
</gene>
<name>A0ACB6RJQ4_9PLEO</name>
<evidence type="ECO:0000313" key="1">
    <source>
        <dbReference type="EMBL" id="KAF2621338.1"/>
    </source>
</evidence>
<dbReference type="Proteomes" id="UP000799754">
    <property type="component" value="Unassembled WGS sequence"/>
</dbReference>
<reference evidence="1" key="1">
    <citation type="journal article" date="2020" name="Stud. Mycol.">
        <title>101 Dothideomycetes genomes: a test case for predicting lifestyles and emergence of pathogens.</title>
        <authorList>
            <person name="Haridas S."/>
            <person name="Albert R."/>
            <person name="Binder M."/>
            <person name="Bloem J."/>
            <person name="Labutti K."/>
            <person name="Salamov A."/>
            <person name="Andreopoulos B."/>
            <person name="Baker S."/>
            <person name="Barry K."/>
            <person name="Bills G."/>
            <person name="Bluhm B."/>
            <person name="Cannon C."/>
            <person name="Castanera R."/>
            <person name="Culley D."/>
            <person name="Daum C."/>
            <person name="Ezra D."/>
            <person name="Gonzalez J."/>
            <person name="Henrissat B."/>
            <person name="Kuo A."/>
            <person name="Liang C."/>
            <person name="Lipzen A."/>
            <person name="Lutzoni F."/>
            <person name="Magnuson J."/>
            <person name="Mondo S."/>
            <person name="Nolan M."/>
            <person name="Ohm R."/>
            <person name="Pangilinan J."/>
            <person name="Park H.-J."/>
            <person name="Ramirez L."/>
            <person name="Alfaro M."/>
            <person name="Sun H."/>
            <person name="Tritt A."/>
            <person name="Yoshinaga Y."/>
            <person name="Zwiers L.-H."/>
            <person name="Turgeon B."/>
            <person name="Goodwin S."/>
            <person name="Spatafora J."/>
            <person name="Crous P."/>
            <person name="Grigoriev I."/>
        </authorList>
    </citation>
    <scope>NUCLEOTIDE SEQUENCE</scope>
    <source>
        <strain evidence="1">CBS 525.71</strain>
    </source>
</reference>
<proteinExistence type="predicted"/>